<dbReference type="GeneID" id="66101876"/>
<dbReference type="AlphaFoldDB" id="A0A9P8AMU0"/>
<reference evidence="1" key="1">
    <citation type="submission" date="2020-11" db="EMBL/GenBank/DDBJ databases">
        <title>Adaptations for nitrogen fixation in a non-lichenized fungal sporocarp promotes dispersal by wood-feeding termites.</title>
        <authorList>
            <consortium name="DOE Joint Genome Institute"/>
            <person name="Koch R.A."/>
            <person name="Yoon G."/>
            <person name="Arayal U."/>
            <person name="Lail K."/>
            <person name="Amirebrahimi M."/>
            <person name="Labutti K."/>
            <person name="Lipzen A."/>
            <person name="Riley R."/>
            <person name="Barry K."/>
            <person name="Henrissat B."/>
            <person name="Grigoriev I.V."/>
            <person name="Herr J.R."/>
            <person name="Aime M.C."/>
        </authorList>
    </citation>
    <scope>NUCLEOTIDE SEQUENCE</scope>
    <source>
        <strain evidence="1">MCA 3950</strain>
    </source>
</reference>
<gene>
    <name evidence="1" type="ORF">BT62DRAFT_1080423</name>
</gene>
<proteinExistence type="predicted"/>
<comment type="caution">
    <text evidence="1">The sequence shown here is derived from an EMBL/GenBank/DDBJ whole genome shotgun (WGS) entry which is preliminary data.</text>
</comment>
<dbReference type="EMBL" id="MU250564">
    <property type="protein sequence ID" value="KAG7441066.1"/>
    <property type="molecule type" value="Genomic_DNA"/>
</dbReference>
<protein>
    <submittedName>
        <fullName evidence="1">Uncharacterized protein</fullName>
    </submittedName>
</protein>
<evidence type="ECO:0000313" key="1">
    <source>
        <dbReference type="EMBL" id="KAG7441066.1"/>
    </source>
</evidence>
<name>A0A9P8AMU0_9AGAR</name>
<dbReference type="RefSeq" id="XP_043034566.1">
    <property type="nucleotide sequence ID" value="XM_043179582.1"/>
</dbReference>
<sequence>MNHYLAHVQQNLSAIEFSPRLGRHAYMNRTILLPRFREDLVFMVLFCPYSQTATTVDLELFVWNRLFLLSVAYPSDHQSPPRSDPRREIEFTAEFFDEDYHHVLNNCRGAREPLSIDTETNVTKMQRVEYSLLICESPDAKSTFSTTSHLAARIWLSSVYIVRRVLNVVHRSGFFSLRPPLVMPRSILALHGYMCISLRFLTPVWITTLWKRYAQNSTIFSKRFGFLISDLREGAVNIRARLFLLTLNRGSRFIYPQQVLCGPKESVVKIVWGKIWTDVSDFVCGYFDE</sequence>
<evidence type="ECO:0000313" key="2">
    <source>
        <dbReference type="Proteomes" id="UP000812287"/>
    </source>
</evidence>
<dbReference type="Proteomes" id="UP000812287">
    <property type="component" value="Unassembled WGS sequence"/>
</dbReference>
<organism evidence="1 2">
    <name type="scientific">Guyanagaster necrorhizus</name>
    <dbReference type="NCBI Taxonomy" id="856835"/>
    <lineage>
        <taxon>Eukaryota</taxon>
        <taxon>Fungi</taxon>
        <taxon>Dikarya</taxon>
        <taxon>Basidiomycota</taxon>
        <taxon>Agaricomycotina</taxon>
        <taxon>Agaricomycetes</taxon>
        <taxon>Agaricomycetidae</taxon>
        <taxon>Agaricales</taxon>
        <taxon>Marasmiineae</taxon>
        <taxon>Physalacriaceae</taxon>
        <taxon>Guyanagaster</taxon>
    </lineage>
</organism>
<accession>A0A9P8AMU0</accession>
<keyword evidence="2" id="KW-1185">Reference proteome</keyword>